<dbReference type="InterPro" id="IPR010844">
    <property type="entry name" value="Occludin_ELL"/>
</dbReference>
<evidence type="ECO:0000256" key="1">
    <source>
        <dbReference type="ARBA" id="ARBA00009171"/>
    </source>
</evidence>
<organism evidence="4 5">
    <name type="scientific">Piprites chloris</name>
    <name type="common">Wing-barred manakin</name>
    <dbReference type="NCBI Taxonomy" id="114369"/>
    <lineage>
        <taxon>Eukaryota</taxon>
        <taxon>Metazoa</taxon>
        <taxon>Chordata</taxon>
        <taxon>Craniata</taxon>
        <taxon>Vertebrata</taxon>
        <taxon>Euteleostomi</taxon>
        <taxon>Archelosauria</taxon>
        <taxon>Archosauria</taxon>
        <taxon>Dinosauria</taxon>
        <taxon>Saurischia</taxon>
        <taxon>Theropoda</taxon>
        <taxon>Coelurosauria</taxon>
        <taxon>Aves</taxon>
        <taxon>Neognathae</taxon>
        <taxon>Neoaves</taxon>
        <taxon>Telluraves</taxon>
        <taxon>Australaves</taxon>
        <taxon>Passeriformes</taxon>
        <taxon>Pipridae</taxon>
        <taxon>Piprites</taxon>
    </lineage>
</organism>
<dbReference type="PROSITE" id="PS51980">
    <property type="entry name" value="OCEL"/>
    <property type="match status" value="1"/>
</dbReference>
<comment type="caution">
    <text evidence="4">The sequence shown here is derived from an EMBL/GenBank/DDBJ whole genome shotgun (WGS) entry which is preliminary data.</text>
</comment>
<evidence type="ECO:0000256" key="2">
    <source>
        <dbReference type="PROSITE-ProRule" id="PRU01324"/>
    </source>
</evidence>
<feature type="non-terminal residue" evidence="4">
    <location>
        <position position="1"/>
    </location>
</feature>
<evidence type="ECO:0000313" key="4">
    <source>
        <dbReference type="EMBL" id="NXK38858.1"/>
    </source>
</evidence>
<sequence>CFLSSVRNYVAVVSNEQRQSYKDDFNAEYGEYQNLFAQIENTAKKFRNFNEQLKCVTQGSIAHQVKKDVTVK</sequence>
<gene>
    <name evidence="4" type="primary">Ell_0</name>
    <name evidence="4" type="ORF">PIPCHL_R15797</name>
</gene>
<dbReference type="Proteomes" id="UP000520962">
    <property type="component" value="Unassembled WGS sequence"/>
</dbReference>
<dbReference type="Gene3D" id="6.10.140.340">
    <property type="match status" value="1"/>
</dbReference>
<accession>A0A7L0J3I2</accession>
<dbReference type="AlphaFoldDB" id="A0A7L0J3I2"/>
<dbReference type="GO" id="GO:0000987">
    <property type="term" value="F:cis-regulatory region sequence-specific DNA binding"/>
    <property type="evidence" value="ECO:0007669"/>
    <property type="project" value="TreeGrafter"/>
</dbReference>
<protein>
    <submittedName>
        <fullName evidence="4">ELL factor</fullName>
    </submittedName>
</protein>
<dbReference type="SUPFAM" id="SSF144292">
    <property type="entry name" value="occludin/ELL-like"/>
    <property type="match status" value="1"/>
</dbReference>
<proteinExistence type="inferred from homology"/>
<dbReference type="GO" id="GO:0008023">
    <property type="term" value="C:transcription elongation factor complex"/>
    <property type="evidence" value="ECO:0007669"/>
    <property type="project" value="TreeGrafter"/>
</dbReference>
<dbReference type="PANTHER" id="PTHR23288">
    <property type="entry name" value="OCCLUDIN AND RNA POLYMERASE II ELONGATION FACTOR ELL"/>
    <property type="match status" value="1"/>
</dbReference>
<feature type="non-terminal residue" evidence="4">
    <location>
        <position position="72"/>
    </location>
</feature>
<dbReference type="GO" id="GO:0042795">
    <property type="term" value="P:snRNA transcription by RNA polymerase II"/>
    <property type="evidence" value="ECO:0007669"/>
    <property type="project" value="TreeGrafter"/>
</dbReference>
<name>A0A7L0J3I2_PIPCL</name>
<dbReference type="GO" id="GO:0032968">
    <property type="term" value="P:positive regulation of transcription elongation by RNA polymerase II"/>
    <property type="evidence" value="ECO:0007669"/>
    <property type="project" value="TreeGrafter"/>
</dbReference>
<feature type="domain" description="OCEL" evidence="3">
    <location>
        <begin position="3"/>
        <end position="72"/>
    </location>
</feature>
<reference evidence="4 5" key="1">
    <citation type="submission" date="2019-09" db="EMBL/GenBank/DDBJ databases">
        <title>Bird 10,000 Genomes (B10K) Project - Family phase.</title>
        <authorList>
            <person name="Zhang G."/>
        </authorList>
    </citation>
    <scope>NUCLEOTIDE SEQUENCE [LARGE SCALE GENOMIC DNA]</scope>
    <source>
        <strain evidence="4">B10K-DU-007-02</strain>
        <tissue evidence="4">Mixed tissue sample</tissue>
    </source>
</reference>
<comment type="similarity">
    <text evidence="1 2">Belongs to the ELL/occludin family.</text>
</comment>
<keyword evidence="5" id="KW-1185">Reference proteome</keyword>
<dbReference type="InterPro" id="IPR031176">
    <property type="entry name" value="ELL/occludin"/>
</dbReference>
<dbReference type="EMBL" id="VXAH01000246">
    <property type="protein sequence ID" value="NXK38858.1"/>
    <property type="molecule type" value="Genomic_DNA"/>
</dbReference>
<dbReference type="PANTHER" id="PTHR23288:SF8">
    <property type="entry name" value="RNA POLYMERASE II ELONGATION FACTOR ELL2"/>
    <property type="match status" value="1"/>
</dbReference>
<dbReference type="Pfam" id="PF07303">
    <property type="entry name" value="Occludin_ELL"/>
    <property type="match status" value="1"/>
</dbReference>
<evidence type="ECO:0000313" key="5">
    <source>
        <dbReference type="Proteomes" id="UP000520962"/>
    </source>
</evidence>
<evidence type="ECO:0000259" key="3">
    <source>
        <dbReference type="PROSITE" id="PS51980"/>
    </source>
</evidence>